<dbReference type="PANTHER" id="PTHR43289:SF34">
    <property type="entry name" value="SERINE_THREONINE-PROTEIN KINASE YBDM-RELATED"/>
    <property type="match status" value="1"/>
</dbReference>
<keyword evidence="4 5" id="KW-0067">ATP-binding</keyword>
<keyword evidence="9" id="KW-1185">Reference proteome</keyword>
<evidence type="ECO:0000256" key="4">
    <source>
        <dbReference type="ARBA" id="ARBA00022840"/>
    </source>
</evidence>
<evidence type="ECO:0000313" key="8">
    <source>
        <dbReference type="EMBL" id="MDA2815136.1"/>
    </source>
</evidence>
<evidence type="ECO:0000256" key="2">
    <source>
        <dbReference type="ARBA" id="ARBA00022741"/>
    </source>
</evidence>
<dbReference type="Proteomes" id="UP001527866">
    <property type="component" value="Unassembled WGS sequence"/>
</dbReference>
<protein>
    <submittedName>
        <fullName evidence="8">Protein kinase</fullName>
    </submittedName>
</protein>
<name>A0ABT4UEG6_9ACTN</name>
<gene>
    <name evidence="8" type="ORF">O4J56_31130</name>
</gene>
<dbReference type="RefSeq" id="WP_270690750.1">
    <property type="nucleotide sequence ID" value="NZ_JAQFWQ010000174.1"/>
</dbReference>
<evidence type="ECO:0000313" key="9">
    <source>
        <dbReference type="Proteomes" id="UP001527866"/>
    </source>
</evidence>
<dbReference type="PANTHER" id="PTHR43289">
    <property type="entry name" value="MITOGEN-ACTIVATED PROTEIN KINASE KINASE KINASE 20-RELATED"/>
    <property type="match status" value="1"/>
</dbReference>
<reference evidence="8 9" key="1">
    <citation type="submission" date="2023-01" db="EMBL/GenBank/DDBJ databases">
        <title>Draft genome sequence of Nocardiopsis sp. RSe5-2 isolated from halophytes.</title>
        <authorList>
            <person name="Duangmal K."/>
            <person name="Chantavorakit T."/>
        </authorList>
    </citation>
    <scope>NUCLEOTIDE SEQUENCE [LARGE SCALE GENOMIC DNA]</scope>
    <source>
        <strain evidence="8 9">RSe5-2</strain>
    </source>
</reference>
<dbReference type="EMBL" id="JAQFWQ010000174">
    <property type="protein sequence ID" value="MDA2815136.1"/>
    <property type="molecule type" value="Genomic_DNA"/>
</dbReference>
<dbReference type="SUPFAM" id="SSF56112">
    <property type="entry name" value="Protein kinase-like (PK-like)"/>
    <property type="match status" value="1"/>
</dbReference>
<dbReference type="SUPFAM" id="SSF50969">
    <property type="entry name" value="YVTN repeat-like/Quinoprotein amine dehydrogenase"/>
    <property type="match status" value="1"/>
</dbReference>
<proteinExistence type="predicted"/>
<organism evidence="8 9">
    <name type="scientific">Nocardiopsis endophytica</name>
    <dbReference type="NCBI Taxonomy" id="3018445"/>
    <lineage>
        <taxon>Bacteria</taxon>
        <taxon>Bacillati</taxon>
        <taxon>Actinomycetota</taxon>
        <taxon>Actinomycetes</taxon>
        <taxon>Streptosporangiales</taxon>
        <taxon>Nocardiopsidaceae</taxon>
        <taxon>Nocardiopsis</taxon>
    </lineage>
</organism>
<feature type="domain" description="Protein kinase" evidence="7">
    <location>
        <begin position="15"/>
        <end position="263"/>
    </location>
</feature>
<keyword evidence="3 8" id="KW-0418">Kinase</keyword>
<dbReference type="InterPro" id="IPR000719">
    <property type="entry name" value="Prot_kinase_dom"/>
</dbReference>
<accession>A0ABT4UEG6</accession>
<keyword evidence="2 5" id="KW-0547">Nucleotide-binding</keyword>
<evidence type="ECO:0000256" key="6">
    <source>
        <dbReference type="SAM" id="MobiDB-lite"/>
    </source>
</evidence>
<keyword evidence="1" id="KW-0808">Transferase</keyword>
<evidence type="ECO:0000256" key="5">
    <source>
        <dbReference type="PROSITE-ProRule" id="PRU10141"/>
    </source>
</evidence>
<dbReference type="GO" id="GO:0016301">
    <property type="term" value="F:kinase activity"/>
    <property type="evidence" value="ECO:0007669"/>
    <property type="project" value="UniProtKB-KW"/>
</dbReference>
<feature type="region of interest" description="Disordered" evidence="6">
    <location>
        <begin position="341"/>
        <end position="366"/>
    </location>
</feature>
<sequence>MRNLGPDDPRETGGHRLLRRIGAGGMGVVYLGRAPDGALSAVKVVRSEYADDEEFRARFRREAAAAGRVHGPFTARVLDARTDGPVPWMATEYIPGLSLDRAVREVGEFRGEPLRMLAAGLTEALRAIHAAGLVHRDLKPSNVLLSERGPQVIDFGIARAADATALTGTGQALGTPGYMAPEQVTGGDAGPRSDVFAFGGVLLFAATGRRPFGGGDPMGILYRSVREEPDLSGLEGEIAELVRACLAKDPADRPGLDEVRAALAAPGADEIARTLLLPAGLAEGITRGAAEADRIQEEPPSRARPALPPWAWAGAAVLAVVMLVAGAFAASAGDLLGGRPLGPTGPADEGGAAAPLSGGVPTDSVIGDAGETEAARVADGLAGLECSGAHGPVRVYGAAWVGYGPELLMLSDYGLSLFDTERGEEAARLSGGGGACHGYGDEDGTGTGRRMDVSDDGRIAVQIAPGGDRILAWDLEAREELAPIEVDGGDGGLDEPVVAVSGDGRTVAVTGAADDGRRLEVFRTEGGEPLLSEDSPYFDIDLDADGGRLAAVTGAGPRAVALVDTASGRAETSYPVREPSGDRYASRVAFGQGELLAYTTGGAVVVWNPDTESVLQEFSYTPNGGPVDGLAFTGDSTVALAFSPQASEAPGGLVRRWSIADGSEMSSLEGAGWRFPAVHPGAPDRAPEVAAFRTPAQAADGFAVAVVRPESGQDATRWLPWGPADLAGFA</sequence>
<dbReference type="InterPro" id="IPR017441">
    <property type="entry name" value="Protein_kinase_ATP_BS"/>
</dbReference>
<dbReference type="InterPro" id="IPR015943">
    <property type="entry name" value="WD40/YVTN_repeat-like_dom_sf"/>
</dbReference>
<evidence type="ECO:0000256" key="1">
    <source>
        <dbReference type="ARBA" id="ARBA00022679"/>
    </source>
</evidence>
<dbReference type="PROSITE" id="PS00108">
    <property type="entry name" value="PROTEIN_KINASE_ST"/>
    <property type="match status" value="1"/>
</dbReference>
<dbReference type="PROSITE" id="PS00107">
    <property type="entry name" value="PROTEIN_KINASE_ATP"/>
    <property type="match status" value="1"/>
</dbReference>
<dbReference type="SMART" id="SM00220">
    <property type="entry name" value="S_TKc"/>
    <property type="match status" value="1"/>
</dbReference>
<dbReference type="InterPro" id="IPR011009">
    <property type="entry name" value="Kinase-like_dom_sf"/>
</dbReference>
<comment type="caution">
    <text evidence="8">The sequence shown here is derived from an EMBL/GenBank/DDBJ whole genome shotgun (WGS) entry which is preliminary data.</text>
</comment>
<dbReference type="InterPro" id="IPR008271">
    <property type="entry name" value="Ser/Thr_kinase_AS"/>
</dbReference>
<dbReference type="Pfam" id="PF00069">
    <property type="entry name" value="Pkinase"/>
    <property type="match status" value="1"/>
</dbReference>
<feature type="region of interest" description="Disordered" evidence="6">
    <location>
        <begin position="428"/>
        <end position="448"/>
    </location>
</feature>
<dbReference type="Gene3D" id="1.10.510.10">
    <property type="entry name" value="Transferase(Phosphotransferase) domain 1"/>
    <property type="match status" value="1"/>
</dbReference>
<dbReference type="PROSITE" id="PS50011">
    <property type="entry name" value="PROTEIN_KINASE_DOM"/>
    <property type="match status" value="1"/>
</dbReference>
<dbReference type="CDD" id="cd14014">
    <property type="entry name" value="STKc_PknB_like"/>
    <property type="match status" value="1"/>
</dbReference>
<dbReference type="Gene3D" id="3.30.200.20">
    <property type="entry name" value="Phosphorylase Kinase, domain 1"/>
    <property type="match status" value="1"/>
</dbReference>
<evidence type="ECO:0000259" key="7">
    <source>
        <dbReference type="PROSITE" id="PS50011"/>
    </source>
</evidence>
<dbReference type="Gene3D" id="2.130.10.10">
    <property type="entry name" value="YVTN repeat-like/Quinoprotein amine dehydrogenase"/>
    <property type="match status" value="1"/>
</dbReference>
<dbReference type="InterPro" id="IPR011044">
    <property type="entry name" value="Quino_amine_DH_bsu"/>
</dbReference>
<evidence type="ECO:0000256" key="3">
    <source>
        <dbReference type="ARBA" id="ARBA00022777"/>
    </source>
</evidence>
<feature type="binding site" evidence="5">
    <location>
        <position position="43"/>
    </location>
    <ligand>
        <name>ATP</name>
        <dbReference type="ChEBI" id="CHEBI:30616"/>
    </ligand>
</feature>